<dbReference type="InterPro" id="IPR012337">
    <property type="entry name" value="RNaseH-like_sf"/>
</dbReference>
<dbReference type="AlphaFoldDB" id="A0A6A4F6Y1"/>
<dbReference type="GO" id="GO:0003676">
    <property type="term" value="F:nucleic acid binding"/>
    <property type="evidence" value="ECO:0007669"/>
    <property type="project" value="InterPro"/>
</dbReference>
<dbReference type="GO" id="GO:0016787">
    <property type="term" value="F:hydrolase activity"/>
    <property type="evidence" value="ECO:0007669"/>
    <property type="project" value="UniProtKB-KW"/>
</dbReference>
<dbReference type="PROSITE" id="PS50994">
    <property type="entry name" value="INTEGRASE"/>
    <property type="match status" value="1"/>
</dbReference>
<comment type="caution">
    <text evidence="13">The sequence shown here is derived from an EMBL/GenBank/DDBJ whole genome shotgun (WGS) entry which is preliminary data.</text>
</comment>
<feature type="domain" description="Integrase catalytic" evidence="12">
    <location>
        <begin position="1"/>
        <end position="130"/>
    </location>
</feature>
<evidence type="ECO:0000256" key="2">
    <source>
        <dbReference type="ARBA" id="ARBA00022723"/>
    </source>
</evidence>
<keyword evidence="8" id="KW-0548">Nucleotidyltransferase</keyword>
<keyword evidence="3" id="KW-0255">Endonuclease</keyword>
<keyword evidence="6" id="KW-0229">DNA integration</keyword>
<feature type="compositionally biased region" description="Polar residues" evidence="11">
    <location>
        <begin position="244"/>
        <end position="254"/>
    </location>
</feature>
<evidence type="ECO:0000256" key="9">
    <source>
        <dbReference type="ARBA" id="ARBA00023172"/>
    </source>
</evidence>
<keyword evidence="5" id="KW-0460">Magnesium</keyword>
<dbReference type="PANTHER" id="PTHR42648:SF11">
    <property type="entry name" value="TRANSPOSON TY4-P GAG-POL POLYPROTEIN"/>
    <property type="match status" value="1"/>
</dbReference>
<dbReference type="InterPro" id="IPR036397">
    <property type="entry name" value="RNaseH_sf"/>
</dbReference>
<dbReference type="InterPro" id="IPR013103">
    <property type="entry name" value="RVT_2"/>
</dbReference>
<organism evidence="13 14">
    <name type="scientific">Phytophthora rubi</name>
    <dbReference type="NCBI Taxonomy" id="129364"/>
    <lineage>
        <taxon>Eukaryota</taxon>
        <taxon>Sar</taxon>
        <taxon>Stramenopiles</taxon>
        <taxon>Oomycota</taxon>
        <taxon>Peronosporomycetes</taxon>
        <taxon>Peronosporales</taxon>
        <taxon>Peronosporaceae</taxon>
        <taxon>Phytophthora</taxon>
    </lineage>
</organism>
<evidence type="ECO:0000256" key="7">
    <source>
        <dbReference type="ARBA" id="ARBA00022918"/>
    </source>
</evidence>
<evidence type="ECO:0000256" key="6">
    <source>
        <dbReference type="ARBA" id="ARBA00022908"/>
    </source>
</evidence>
<dbReference type="GO" id="GO:0046872">
    <property type="term" value="F:metal ion binding"/>
    <property type="evidence" value="ECO:0007669"/>
    <property type="project" value="UniProtKB-KW"/>
</dbReference>
<evidence type="ECO:0000256" key="3">
    <source>
        <dbReference type="ARBA" id="ARBA00022759"/>
    </source>
</evidence>
<dbReference type="GO" id="GO:0006310">
    <property type="term" value="P:DNA recombination"/>
    <property type="evidence" value="ECO:0007669"/>
    <property type="project" value="UniProtKB-KW"/>
</dbReference>
<feature type="region of interest" description="Disordered" evidence="11">
    <location>
        <begin position="228"/>
        <end position="293"/>
    </location>
</feature>
<keyword evidence="7" id="KW-0695">RNA-directed DNA polymerase</keyword>
<keyword evidence="8" id="KW-0808">Transferase</keyword>
<dbReference type="EMBL" id="QXFT01000796">
    <property type="protein sequence ID" value="KAE9335636.1"/>
    <property type="molecule type" value="Genomic_DNA"/>
</dbReference>
<keyword evidence="14" id="KW-1185">Reference proteome</keyword>
<evidence type="ECO:0000256" key="4">
    <source>
        <dbReference type="ARBA" id="ARBA00022801"/>
    </source>
</evidence>
<evidence type="ECO:0000256" key="5">
    <source>
        <dbReference type="ARBA" id="ARBA00022842"/>
    </source>
</evidence>
<dbReference type="InterPro" id="IPR043502">
    <property type="entry name" value="DNA/RNA_pol_sf"/>
</dbReference>
<dbReference type="Pfam" id="PF07727">
    <property type="entry name" value="RVT_2"/>
    <property type="match status" value="1"/>
</dbReference>
<keyword evidence="2" id="KW-0479">Metal-binding</keyword>
<accession>A0A6A4F6Y1</accession>
<keyword evidence="8" id="KW-0239">DNA-directed DNA polymerase</keyword>
<keyword evidence="9" id="KW-0233">DNA recombination</keyword>
<dbReference type="PANTHER" id="PTHR42648">
    <property type="entry name" value="TRANSPOSASE, PUTATIVE-RELATED"/>
    <property type="match status" value="1"/>
</dbReference>
<keyword evidence="4" id="KW-0378">Hydrolase</keyword>
<evidence type="ECO:0000256" key="11">
    <source>
        <dbReference type="SAM" id="MobiDB-lite"/>
    </source>
</evidence>
<dbReference type="SUPFAM" id="SSF56672">
    <property type="entry name" value="DNA/RNA polymerases"/>
    <property type="match status" value="1"/>
</dbReference>
<evidence type="ECO:0000259" key="12">
    <source>
        <dbReference type="PROSITE" id="PS50994"/>
    </source>
</evidence>
<dbReference type="GO" id="GO:0004519">
    <property type="term" value="F:endonuclease activity"/>
    <property type="evidence" value="ECO:0007669"/>
    <property type="project" value="UniProtKB-KW"/>
</dbReference>
<feature type="compositionally biased region" description="Basic and acidic residues" evidence="11">
    <location>
        <begin position="264"/>
        <end position="276"/>
    </location>
</feature>
<evidence type="ECO:0000256" key="8">
    <source>
        <dbReference type="ARBA" id="ARBA00022932"/>
    </source>
</evidence>
<evidence type="ECO:0000313" key="13">
    <source>
        <dbReference type="EMBL" id="KAE9335636.1"/>
    </source>
</evidence>
<dbReference type="InterPro" id="IPR001584">
    <property type="entry name" value="Integrase_cat-core"/>
</dbReference>
<keyword evidence="10" id="KW-0511">Multifunctional enzyme</keyword>
<protein>
    <recommendedName>
        <fullName evidence="12">Integrase catalytic domain-containing protein</fullName>
    </recommendedName>
</protein>
<dbReference type="Gene3D" id="3.30.420.10">
    <property type="entry name" value="Ribonuclease H-like superfamily/Ribonuclease H"/>
    <property type="match status" value="1"/>
</dbReference>
<evidence type="ECO:0000313" key="14">
    <source>
        <dbReference type="Proteomes" id="UP000434957"/>
    </source>
</evidence>
<dbReference type="SUPFAM" id="SSF53098">
    <property type="entry name" value="Ribonuclease H-like"/>
    <property type="match status" value="1"/>
</dbReference>
<feature type="compositionally biased region" description="Acidic residues" evidence="11">
    <location>
        <begin position="229"/>
        <end position="243"/>
    </location>
</feature>
<dbReference type="InterPro" id="IPR039537">
    <property type="entry name" value="Retrotran_Ty1/copia-like"/>
</dbReference>
<dbReference type="GO" id="GO:0003887">
    <property type="term" value="F:DNA-directed DNA polymerase activity"/>
    <property type="evidence" value="ECO:0007669"/>
    <property type="project" value="UniProtKB-KW"/>
</dbReference>
<name>A0A6A4F6Y1_9STRA</name>
<dbReference type="Proteomes" id="UP000434957">
    <property type="component" value="Unassembled WGS sequence"/>
</dbReference>
<dbReference type="GO" id="GO:0003964">
    <property type="term" value="F:RNA-directed DNA polymerase activity"/>
    <property type="evidence" value="ECO:0007669"/>
    <property type="project" value="UniProtKB-KW"/>
</dbReference>
<gene>
    <name evidence="13" type="ORF">PR003_g12915</name>
</gene>
<sequence length="634" mass="71729">MHVTARDGYTGLINIVVEPFHLEMVYPLREKNSSAQLEAIKDCIARLKAYAPSYRVAFLKSDNAQDPQQNGKVERGNRVIVEMARSMMQGANLPMTYRADAVVCAAYVRNRCSSKVLDGKTPMEALLGSAPDISNLRVFGCKVQTLVPKESWMSRLATAYSLVTLRGGGGAYLVHIPGQGRGEVVTARTVVFYEKQFLPPAEDDEVKIEAELEFDLVERPARQLKLTTIEEETQADIEMEDTLPETSTSQSQPTRAGPAGARGIEARLRGDPRLEKAVPPPRRSSRMSKPSQRRLDFEASHLTMEEVCNMTEERMAPARFDGTNIRDGFIYRELTPSDLDNWALAVAPVKLSEVQTSDDQREWENAMIDEITSLLENNTFVEVPLPPGRSAIKSKWVFKKKLHADGSLDKYKAHVVAKGFSQWYDDDYTETFSPVVRHSTARLVLVVVVQRQMKRMQLDIKTAFLNSKLDEEIYLEPVEGFEPSDGHVWRLKRTLYWLKQSSKAWYDNFSSFLLRLGFRQGTADTCLFVKGKDENLVIILVYVDDILAFAMKDEDLSKLKAAVEDAYDVNNYEDINFFLGLQLQWSANGDEVRLNQQTYAETILELFGMEHAQSWSYSRPQCGCEGKALLLFCC</sequence>
<reference evidence="13 14" key="1">
    <citation type="submission" date="2018-08" db="EMBL/GenBank/DDBJ databases">
        <title>Genomic investigation of the strawberry pathogen Phytophthora fragariae indicates pathogenicity is determined by transcriptional variation in three key races.</title>
        <authorList>
            <person name="Adams T.M."/>
            <person name="Armitage A.D."/>
            <person name="Sobczyk M.K."/>
            <person name="Bates H.J."/>
            <person name="Dunwell J.M."/>
            <person name="Nellist C.F."/>
            <person name="Harrison R.J."/>
        </authorList>
    </citation>
    <scope>NUCLEOTIDE SEQUENCE [LARGE SCALE GENOMIC DNA]</scope>
    <source>
        <strain evidence="13 14">SCRP333</strain>
    </source>
</reference>
<dbReference type="GO" id="GO:0015074">
    <property type="term" value="P:DNA integration"/>
    <property type="evidence" value="ECO:0007669"/>
    <property type="project" value="UniProtKB-KW"/>
</dbReference>
<proteinExistence type="predicted"/>
<keyword evidence="1" id="KW-0540">Nuclease</keyword>
<evidence type="ECO:0000256" key="10">
    <source>
        <dbReference type="ARBA" id="ARBA00023268"/>
    </source>
</evidence>
<evidence type="ECO:0000256" key="1">
    <source>
        <dbReference type="ARBA" id="ARBA00022722"/>
    </source>
</evidence>